<dbReference type="Pfam" id="PF26317">
    <property type="entry name" value="CntK_N"/>
    <property type="match status" value="1"/>
</dbReference>
<evidence type="ECO:0000313" key="1">
    <source>
        <dbReference type="EMBL" id="HIW00813.1"/>
    </source>
</evidence>
<organism evidence="1 2">
    <name type="scientific">Candidatus Desulfovibrio intestinipullorum</name>
    <dbReference type="NCBI Taxonomy" id="2838536"/>
    <lineage>
        <taxon>Bacteria</taxon>
        <taxon>Pseudomonadati</taxon>
        <taxon>Thermodesulfobacteriota</taxon>
        <taxon>Desulfovibrionia</taxon>
        <taxon>Desulfovibrionales</taxon>
        <taxon>Desulfovibrionaceae</taxon>
        <taxon>Desulfovibrio</taxon>
    </lineage>
</organism>
<dbReference type="InterPro" id="IPR058944">
    <property type="entry name" value="CntK-like"/>
</dbReference>
<evidence type="ECO:0000313" key="2">
    <source>
        <dbReference type="Proteomes" id="UP000886752"/>
    </source>
</evidence>
<evidence type="ECO:0008006" key="3">
    <source>
        <dbReference type="Google" id="ProtNLM"/>
    </source>
</evidence>
<dbReference type="EMBL" id="DXHV01000062">
    <property type="protein sequence ID" value="HIW00813.1"/>
    <property type="molecule type" value="Genomic_DNA"/>
</dbReference>
<protein>
    <recommendedName>
        <fullName evidence="3">Diaminopimelate epimerase</fullName>
    </recommendedName>
</protein>
<reference evidence="1" key="2">
    <citation type="submission" date="2021-04" db="EMBL/GenBank/DDBJ databases">
        <authorList>
            <person name="Gilroy R."/>
        </authorList>
    </citation>
    <scope>NUCLEOTIDE SEQUENCE</scope>
    <source>
        <strain evidence="1">ChiHecec2B26-446</strain>
    </source>
</reference>
<dbReference type="Proteomes" id="UP000886752">
    <property type="component" value="Unassembled WGS sequence"/>
</dbReference>
<proteinExistence type="predicted"/>
<dbReference type="AlphaFoldDB" id="A0A9D1TPL9"/>
<dbReference type="SUPFAM" id="SSF54506">
    <property type="entry name" value="Diaminopimelate epimerase-like"/>
    <property type="match status" value="1"/>
</dbReference>
<sequence length="275" mass="31193">MLQAYTYTKWDACGNTTLFFEKGTDISSAKIVRAQSQRELCAEQTAFVSAKDLTMRMAGGELCVNATRSFGAYLAHKAYQQGVREEKQKFTVNVSGWFRPVELTVKGGEGPEWNVLLTMKQRFCGVENLGRNGLILRIPGIRMQVIDEALAGRVEDTCTDIKARAMELIRERNMDEEPACGVVWCRKVDKIWHIRPVIYVKALDTLYEEQACGSASVAVALARWYYRENMEQIVQQPSGERLKVNLYFSKISNGPRMRIRITGPVRLVSEGTWYA</sequence>
<comment type="caution">
    <text evidence="1">The sequence shown here is derived from an EMBL/GenBank/DDBJ whole genome shotgun (WGS) entry which is preliminary data.</text>
</comment>
<name>A0A9D1TPL9_9BACT</name>
<reference evidence="1" key="1">
    <citation type="journal article" date="2021" name="PeerJ">
        <title>Extensive microbial diversity within the chicken gut microbiome revealed by metagenomics and culture.</title>
        <authorList>
            <person name="Gilroy R."/>
            <person name="Ravi A."/>
            <person name="Getino M."/>
            <person name="Pursley I."/>
            <person name="Horton D.L."/>
            <person name="Alikhan N.F."/>
            <person name="Baker D."/>
            <person name="Gharbi K."/>
            <person name="Hall N."/>
            <person name="Watson M."/>
            <person name="Adriaenssens E.M."/>
            <person name="Foster-Nyarko E."/>
            <person name="Jarju S."/>
            <person name="Secka A."/>
            <person name="Antonio M."/>
            <person name="Oren A."/>
            <person name="Chaudhuri R.R."/>
            <person name="La Ragione R."/>
            <person name="Hildebrand F."/>
            <person name="Pallen M.J."/>
        </authorList>
    </citation>
    <scope>NUCLEOTIDE SEQUENCE</scope>
    <source>
        <strain evidence="1">ChiHecec2B26-446</strain>
    </source>
</reference>
<gene>
    <name evidence="1" type="ORF">H9894_06440</name>
</gene>
<accession>A0A9D1TPL9</accession>